<feature type="compositionally biased region" description="Polar residues" evidence="1">
    <location>
        <begin position="43"/>
        <end position="58"/>
    </location>
</feature>
<name>X1M822_9ZZZZ</name>
<gene>
    <name evidence="2" type="ORF">S06H3_23807</name>
</gene>
<evidence type="ECO:0000256" key="1">
    <source>
        <dbReference type="SAM" id="MobiDB-lite"/>
    </source>
</evidence>
<feature type="region of interest" description="Disordered" evidence="1">
    <location>
        <begin position="30"/>
        <end position="66"/>
    </location>
</feature>
<dbReference type="AlphaFoldDB" id="X1M822"/>
<protein>
    <submittedName>
        <fullName evidence="2">Uncharacterized protein</fullName>
    </submittedName>
</protein>
<feature type="non-terminal residue" evidence="2">
    <location>
        <position position="118"/>
    </location>
</feature>
<comment type="caution">
    <text evidence="2">The sequence shown here is derived from an EMBL/GenBank/DDBJ whole genome shotgun (WGS) entry which is preliminary data.</text>
</comment>
<proteinExistence type="predicted"/>
<dbReference type="EMBL" id="BARV01013036">
    <property type="protein sequence ID" value="GAI10850.1"/>
    <property type="molecule type" value="Genomic_DNA"/>
</dbReference>
<evidence type="ECO:0000313" key="2">
    <source>
        <dbReference type="EMBL" id="GAI10850.1"/>
    </source>
</evidence>
<sequence>MLCEFSLVCLQQVTALEADFEQALSQRMKQTAPTTMAEEDDITITTEAPEQIETTDQSDTSELETTDYEVGAELEILPPVDMGKVTGIMAYLNSLPKVKKTELIPLTDKPLIEGRIQA</sequence>
<organism evidence="2">
    <name type="scientific">marine sediment metagenome</name>
    <dbReference type="NCBI Taxonomy" id="412755"/>
    <lineage>
        <taxon>unclassified sequences</taxon>
        <taxon>metagenomes</taxon>
        <taxon>ecological metagenomes</taxon>
    </lineage>
</organism>
<accession>X1M822</accession>
<reference evidence="2" key="1">
    <citation type="journal article" date="2014" name="Front. Microbiol.">
        <title>High frequency of phylogenetically diverse reductive dehalogenase-homologous genes in deep subseafloor sedimentary metagenomes.</title>
        <authorList>
            <person name="Kawai M."/>
            <person name="Futagami T."/>
            <person name="Toyoda A."/>
            <person name="Takaki Y."/>
            <person name="Nishi S."/>
            <person name="Hori S."/>
            <person name="Arai W."/>
            <person name="Tsubouchi T."/>
            <person name="Morono Y."/>
            <person name="Uchiyama I."/>
            <person name="Ito T."/>
            <person name="Fujiyama A."/>
            <person name="Inagaki F."/>
            <person name="Takami H."/>
        </authorList>
    </citation>
    <scope>NUCLEOTIDE SEQUENCE</scope>
    <source>
        <strain evidence="2">Expedition CK06-06</strain>
    </source>
</reference>